<dbReference type="InterPro" id="IPR008969">
    <property type="entry name" value="CarboxyPept-like_regulatory"/>
</dbReference>
<dbReference type="Pfam" id="PF07715">
    <property type="entry name" value="Plug"/>
    <property type="match status" value="1"/>
</dbReference>
<sequence>MKRYIFSLVITILIVFTTSFESFGQTKASFGGYVRDAKTEEPLIGASVIIEGTQLGAVTNIDGYYEIKNIEPQSYTVTASYVGYQKSSRFNVTVRSGGIPNVNFELSQDIEKLEGVTVRANPFIKNEETPLSIQKLSPEEIATYPGGNNDIAKVAQSLPGVSGSVGGFRNDIIIRGGAPNENVYYLDGIEIPNINHFSTQGSAGGPVGLLNVSFFEGVTLSSSAFASQYDNVLSGVLQFDQRDGNRREFRNNFRLSSSEAAITTEGPLFKKEDEERSNTSFIASVRRSYLQLLFQAIDLPFLPDYWDYQYKLSHKIDDYNELIFTGVGSIDDLTINAPDDFSPEQQAVLDQIPVIKQWSTTSGLSWKRRFKDNSGFMTTALSTNILNNQFEQFQDNVNQEGLVFSNNSQEQEIKLRYNYTKFLEDWTINSGFIVQEAIYTNSTDFAGDRRGFSYENNFNFTRYGANAQASRNFLNDRLGLSAGFRFDGNTFTESGNEIYKTFSPRASISYTLDEKRKWTINASAGRYYKIPPYTILGFANENGEFLNRDAEYIQSDHLVAGIEYLVTPSSRFSIEGFYKRYDNYPVSVIDSVSLANLGGGFSVLGNEEIESVGLGRTYGMEFLYQRKLTKDFYAILAYTLYRSEFTGFDKDEYLRSTWDNQNLITFTGGYKFGNNWELSARVRYLGRTPLAPVDQEATLRAYPSIVRDYSRQGDLLLDPFNQTDIRIDKKWNFDNWTFNIFFEVQNAFVQDLPSEPSFGLRRDDMGDIIQPRELVRIEDVSNSSLLPNLGVVIDF</sequence>
<dbReference type="GO" id="GO:0009279">
    <property type="term" value="C:cell outer membrane"/>
    <property type="evidence" value="ECO:0007669"/>
    <property type="project" value="UniProtKB-SubCell"/>
</dbReference>
<keyword evidence="2" id="KW-0472">Membrane</keyword>
<protein>
    <submittedName>
        <fullName evidence="5">TonB-dependent receptor</fullName>
    </submittedName>
</protein>
<organism evidence="5 6">
    <name type="scientific">Marivirga arenosa</name>
    <dbReference type="NCBI Taxonomy" id="3059076"/>
    <lineage>
        <taxon>Bacteria</taxon>
        <taxon>Pseudomonadati</taxon>
        <taxon>Bacteroidota</taxon>
        <taxon>Cytophagia</taxon>
        <taxon>Cytophagales</taxon>
        <taxon>Marivirgaceae</taxon>
        <taxon>Marivirga</taxon>
    </lineage>
</organism>
<proteinExistence type="predicted"/>
<evidence type="ECO:0000256" key="3">
    <source>
        <dbReference type="ARBA" id="ARBA00023237"/>
    </source>
</evidence>
<dbReference type="InterPro" id="IPR036942">
    <property type="entry name" value="Beta-barrel_TonB_sf"/>
</dbReference>
<comment type="subcellular location">
    <subcellularLocation>
        <location evidence="1">Cell outer membrane</location>
    </subcellularLocation>
</comment>
<dbReference type="SUPFAM" id="SSF56935">
    <property type="entry name" value="Porins"/>
    <property type="match status" value="1"/>
</dbReference>
<dbReference type="Gene3D" id="2.40.170.20">
    <property type="entry name" value="TonB-dependent receptor, beta-barrel domain"/>
    <property type="match status" value="1"/>
</dbReference>
<evidence type="ECO:0000256" key="2">
    <source>
        <dbReference type="ARBA" id="ARBA00023136"/>
    </source>
</evidence>
<evidence type="ECO:0000313" key="5">
    <source>
        <dbReference type="EMBL" id="WKK85422.2"/>
    </source>
</evidence>
<keyword evidence="6" id="KW-1185">Reference proteome</keyword>
<dbReference type="RefSeq" id="WP_308355953.1">
    <property type="nucleotide sequence ID" value="NZ_CP129970.2"/>
</dbReference>
<dbReference type="Pfam" id="PF13715">
    <property type="entry name" value="CarbopepD_reg_2"/>
    <property type="match status" value="1"/>
</dbReference>
<dbReference type="AlphaFoldDB" id="A0AA49GE35"/>
<feature type="domain" description="TonB-dependent receptor plug" evidence="4">
    <location>
        <begin position="126"/>
        <end position="231"/>
    </location>
</feature>
<keyword evidence="3" id="KW-0998">Cell outer membrane</keyword>
<dbReference type="SUPFAM" id="SSF49464">
    <property type="entry name" value="Carboxypeptidase regulatory domain-like"/>
    <property type="match status" value="1"/>
</dbReference>
<dbReference type="EMBL" id="CP129970">
    <property type="protein sequence ID" value="WKK85422.2"/>
    <property type="molecule type" value="Genomic_DNA"/>
</dbReference>
<name>A0AA49GE35_9BACT</name>
<accession>A0AA49GE35</accession>
<dbReference type="Gene3D" id="2.60.40.1120">
    <property type="entry name" value="Carboxypeptidase-like, regulatory domain"/>
    <property type="match status" value="1"/>
</dbReference>
<keyword evidence="5" id="KW-0675">Receptor</keyword>
<gene>
    <name evidence="5" type="ORF">QYS48_26505</name>
</gene>
<evidence type="ECO:0000313" key="6">
    <source>
        <dbReference type="Proteomes" id="UP001244443"/>
    </source>
</evidence>
<evidence type="ECO:0000259" key="4">
    <source>
        <dbReference type="Pfam" id="PF07715"/>
    </source>
</evidence>
<dbReference type="InterPro" id="IPR012910">
    <property type="entry name" value="Plug_dom"/>
</dbReference>
<dbReference type="Proteomes" id="UP001244443">
    <property type="component" value="Chromosome"/>
</dbReference>
<reference evidence="5" key="1">
    <citation type="submission" date="2023-08" db="EMBL/GenBank/DDBJ databases">
        <title>Comparative genomics and taxonomic characterization of three novel marine species of genus Marivirga.</title>
        <authorList>
            <person name="Muhammad N."/>
            <person name="Kim S.-G."/>
        </authorList>
    </citation>
    <scope>NUCLEOTIDE SEQUENCE [LARGE SCALE GENOMIC DNA]</scope>
    <source>
        <strain evidence="5">ABR2-2</strain>
    </source>
</reference>
<evidence type="ECO:0000256" key="1">
    <source>
        <dbReference type="ARBA" id="ARBA00004442"/>
    </source>
</evidence>